<organism evidence="1 2">
    <name type="scientific">Citrus unshiu</name>
    <name type="common">Satsuma mandarin</name>
    <name type="synonym">Citrus nobilis var. unshiu</name>
    <dbReference type="NCBI Taxonomy" id="55188"/>
    <lineage>
        <taxon>Eukaryota</taxon>
        <taxon>Viridiplantae</taxon>
        <taxon>Streptophyta</taxon>
        <taxon>Embryophyta</taxon>
        <taxon>Tracheophyta</taxon>
        <taxon>Spermatophyta</taxon>
        <taxon>Magnoliopsida</taxon>
        <taxon>eudicotyledons</taxon>
        <taxon>Gunneridae</taxon>
        <taxon>Pentapetalae</taxon>
        <taxon>rosids</taxon>
        <taxon>malvids</taxon>
        <taxon>Sapindales</taxon>
        <taxon>Rutaceae</taxon>
        <taxon>Aurantioideae</taxon>
        <taxon>Citrus</taxon>
    </lineage>
</organism>
<evidence type="ECO:0000313" key="1">
    <source>
        <dbReference type="EMBL" id="GAY61620.1"/>
    </source>
</evidence>
<evidence type="ECO:0000313" key="2">
    <source>
        <dbReference type="Proteomes" id="UP000236630"/>
    </source>
</evidence>
<name>A0A2H5QAE9_CITUN</name>
<comment type="caution">
    <text evidence="1">The sequence shown here is derived from an EMBL/GenBank/DDBJ whole genome shotgun (WGS) entry which is preliminary data.</text>
</comment>
<sequence length="67" mass="8108">MEFVRVMDLDSKSDRHHCQKSRELLRPAIEFVRVMDLDSRHPATRWHYHRFHGSSHGLRFFQSNNDS</sequence>
<dbReference type="EMBL" id="BDQV01000276">
    <property type="protein sequence ID" value="GAY61620.1"/>
    <property type="molecule type" value="Genomic_DNA"/>
</dbReference>
<protein>
    <submittedName>
        <fullName evidence="1">Uncharacterized protein</fullName>
    </submittedName>
</protein>
<gene>
    <name evidence="1" type="ORF">CUMW_211410</name>
</gene>
<dbReference type="Proteomes" id="UP000236630">
    <property type="component" value="Unassembled WGS sequence"/>
</dbReference>
<proteinExistence type="predicted"/>
<dbReference type="AlphaFoldDB" id="A0A2H5QAE9"/>
<reference evidence="1 2" key="1">
    <citation type="journal article" date="2017" name="Front. Genet.">
        <title>Draft sequencing of the heterozygous diploid genome of Satsuma (Citrus unshiu Marc.) using a hybrid assembly approach.</title>
        <authorList>
            <person name="Shimizu T."/>
            <person name="Tanizawa Y."/>
            <person name="Mochizuki T."/>
            <person name="Nagasaki H."/>
            <person name="Yoshioka T."/>
            <person name="Toyoda A."/>
            <person name="Fujiyama A."/>
            <person name="Kaminuma E."/>
            <person name="Nakamura Y."/>
        </authorList>
    </citation>
    <scope>NUCLEOTIDE SEQUENCE [LARGE SCALE GENOMIC DNA]</scope>
    <source>
        <strain evidence="2">cv. Miyagawa wase</strain>
    </source>
</reference>
<accession>A0A2H5QAE9</accession>
<keyword evidence="2" id="KW-1185">Reference proteome</keyword>